<proteinExistence type="predicted"/>
<dbReference type="AlphaFoldDB" id="A0A061BS49"/>
<gene>
    <name evidence="1" type="ORF">BBBOND_0000350</name>
</gene>
<sequence>MLLKKPCRTLTPRLSSLGDSVKKAVENAIIAQINSNEELIKLYSSLVTNLSVSVNPAGQTDDTAVIGPLQVEVSKKIAEITDQITQLEQQNKLNNHSLPSPSPSAELAKLHSKLEALKEVEKLCGFLTNSNKQQNNPTNNILTHLCDGLETFLGFNSETKGYDGSGIVYSDLDRLCDGVMGFLSGVLSNIHKHLGQHKETINEAITSLNTNKHLGKKGFNVAIGKVVAGVRGYNEKVKRSNDDVKGKIEDLYNYVKTENGGKLRSEIQNMQDPENPLYFESAVFNAENLVKQAVAKSTHFATELNRATKDINDFNLDCKTNVNHALKNVKHETERLEQSAAKEGRELKATEDVIKTTLDIAKQKINESIKVDVKKLIEKVKTALQSILTQMRRISKEMQRCIAELQEWISKVEKFLGEDIEKHVKKIVKEINKDDSYELPNQIKIAVQNTKTAVVQLNGAGEEGRKQVEDNVKAALEQVKVMNDKLKQDLYAVKQAIKGAITRLGETLKKNVNQDLGALKEKITKKFNPIATDATEFFKHFSSTKGALDRAMRAVATDLANIKDLSRIGRITDVLGFVPLLTEIGKNGQNPFSSV</sequence>
<dbReference type="OrthoDB" id="10266508at2759"/>
<dbReference type="EMBL" id="LK054846">
    <property type="protein sequence ID" value="CDR71386.1"/>
    <property type="molecule type" value="Genomic_DNA"/>
</dbReference>
<evidence type="ECO:0008006" key="2">
    <source>
        <dbReference type="Google" id="ProtNLM"/>
    </source>
</evidence>
<protein>
    <recommendedName>
        <fullName evidence="2">Extracellular matrix-binding ebh</fullName>
    </recommendedName>
</protein>
<reference evidence="1" key="1">
    <citation type="journal article" date="2014" name="Nucleic Acids Res.">
        <title>The evolutionary dynamics of variant antigen genes in Babesia reveal a history of genomic innovation underlying host-parasite interaction.</title>
        <authorList>
            <person name="Jackson A.P."/>
            <person name="Otto T.D."/>
            <person name="Darby A."/>
            <person name="Ramaprasad A."/>
            <person name="Xia D."/>
            <person name="Echaide I.E."/>
            <person name="Farber M."/>
            <person name="Gahlot S."/>
            <person name="Gamble J."/>
            <person name="Gupta D."/>
            <person name="Gupta Y."/>
            <person name="Jackson L."/>
            <person name="Malandrin L."/>
            <person name="Malas T.B."/>
            <person name="Moussa E."/>
            <person name="Nair M."/>
            <person name="Reid AJ."/>
            <person name="Sanders M."/>
            <person name="Sharma J."/>
            <person name="Tracey A."/>
            <person name="Quail M.A."/>
            <person name="Weir W."/>
            <person name="Wastling J.M."/>
            <person name="Hall N."/>
            <person name="Willadsen P."/>
            <person name="Lingelbach K."/>
            <person name="Shiels B."/>
            <person name="Tait A."/>
            <person name="Berriman M."/>
            <person name="Allred D.R."/>
            <person name="Pain A."/>
        </authorList>
    </citation>
    <scope>NUCLEOTIDE SEQUENCE</scope>
    <source>
        <strain evidence="1">Bond</strain>
    </source>
</reference>
<accession>A0A061BS49</accession>
<evidence type="ECO:0000313" key="1">
    <source>
        <dbReference type="EMBL" id="CDR71386.1"/>
    </source>
</evidence>
<organism evidence="1">
    <name type="scientific">Babesia bigemina</name>
    <dbReference type="NCBI Taxonomy" id="5866"/>
    <lineage>
        <taxon>Eukaryota</taxon>
        <taxon>Sar</taxon>
        <taxon>Alveolata</taxon>
        <taxon>Apicomplexa</taxon>
        <taxon>Aconoidasida</taxon>
        <taxon>Piroplasmida</taxon>
        <taxon>Babesiidae</taxon>
        <taxon>Babesia</taxon>
    </lineage>
</organism>
<dbReference type="VEuPathDB" id="PiroplasmaDB:BBBOND_0000350"/>
<feature type="non-terminal residue" evidence="1">
    <location>
        <position position="595"/>
    </location>
</feature>
<dbReference type="KEGG" id="bbig:BBBOND_0000350"/>
<dbReference type="RefSeq" id="XP_012770336.1">
    <property type="nucleotide sequence ID" value="XM_012914882.1"/>
</dbReference>
<dbReference type="GeneID" id="24561613"/>
<name>A0A061BS49_BABBI</name>
<reference evidence="1" key="2">
    <citation type="submission" date="2014-06" db="EMBL/GenBank/DDBJ databases">
        <authorList>
            <person name="Aslett M."/>
            <person name="De Silva Nishadi"/>
        </authorList>
    </citation>
    <scope>NUCLEOTIDE SEQUENCE</scope>
    <source>
        <strain evidence="1">Bond</strain>
    </source>
</reference>